<dbReference type="CDD" id="cd16343">
    <property type="entry name" value="LMWPTP"/>
    <property type="match status" value="1"/>
</dbReference>
<dbReference type="eggNOG" id="KOG3217">
    <property type="taxonomic scope" value="Eukaryota"/>
</dbReference>
<dbReference type="GO" id="GO:0004725">
    <property type="term" value="F:protein tyrosine phosphatase activity"/>
    <property type="evidence" value="ECO:0007669"/>
    <property type="project" value="InterPro"/>
</dbReference>
<dbReference type="PANTHER" id="PTHR11717:SF29">
    <property type="entry name" value="ACID PHOSPHATASE"/>
    <property type="match status" value="1"/>
</dbReference>
<dbReference type="EC" id="3.1.3.2" evidence="2"/>
<keyword evidence="4" id="KW-0904">Protein phosphatase</keyword>
<dbReference type="Gene3D" id="3.40.50.2300">
    <property type="match status" value="1"/>
</dbReference>
<accession>B4NG01</accession>
<dbReference type="PANTHER" id="PTHR11717">
    <property type="entry name" value="LOW MOLECULAR WEIGHT PROTEIN TYROSINE PHOSPHATASE"/>
    <property type="match status" value="1"/>
</dbReference>
<feature type="region of interest" description="Disordered" evidence="6">
    <location>
        <begin position="168"/>
        <end position="187"/>
    </location>
</feature>
<dbReference type="KEGG" id="dwi:6649851"/>
<feature type="compositionally biased region" description="Acidic residues" evidence="6">
    <location>
        <begin position="169"/>
        <end position="180"/>
    </location>
</feature>
<dbReference type="SMR" id="B4NG01"/>
<gene>
    <name evidence="8" type="primary">Dwil\GK22744</name>
    <name evidence="8" type="ORF">Dwil_GK22744</name>
</gene>
<evidence type="ECO:0000256" key="1">
    <source>
        <dbReference type="ARBA" id="ARBA00011063"/>
    </source>
</evidence>
<feature type="active site" description="Nucleophile" evidence="5">
    <location>
        <position position="10"/>
    </location>
</feature>
<dbReference type="OMA" id="QRKLCQK"/>
<comment type="similarity">
    <text evidence="1">Belongs to the low molecular weight phosphotyrosine protein phosphatase family.</text>
</comment>
<dbReference type="InterPro" id="IPR023485">
    <property type="entry name" value="Ptyr_pPase"/>
</dbReference>
<dbReference type="InterPro" id="IPR050438">
    <property type="entry name" value="LMW_PTPase"/>
</dbReference>
<dbReference type="AlphaFoldDB" id="B4NG01"/>
<dbReference type="STRING" id="7260.B4NG01"/>
<evidence type="ECO:0000256" key="6">
    <source>
        <dbReference type="SAM" id="MobiDB-lite"/>
    </source>
</evidence>
<sequence length="228" mass="26626">MSYKKLLFVCLGNSCSSPLAEAIMQNLMVKTSLYWEVDSAGLRTWNIGRRPHKRCLRILREHGLRSDHICRQFTNQDFRYFDYIVAMDEHVYKELLLWPGFNRGDGPHDCDKILLLSAFGQKGENARINELSPIVKLKNFRTAYYQIKECCKELILSQRVNIVQYELPSSEEDEPDEVEEEHGQHEISLEESQLRLLPVQDKELDTNATQGRQRKLCQNCKEKFMAAL</sequence>
<dbReference type="PRINTS" id="PR00719">
    <property type="entry name" value="LMWPTPASE"/>
</dbReference>
<evidence type="ECO:0000256" key="5">
    <source>
        <dbReference type="PIRSR" id="PIRSR617867-1"/>
    </source>
</evidence>
<keyword evidence="9" id="KW-1185">Reference proteome</keyword>
<keyword evidence="3 8" id="KW-0378">Hydrolase</keyword>
<dbReference type="OrthoDB" id="3388at2759"/>
<dbReference type="PhylomeDB" id="B4NG01"/>
<evidence type="ECO:0000259" key="7">
    <source>
        <dbReference type="SMART" id="SM00226"/>
    </source>
</evidence>
<feature type="domain" description="Phosphotyrosine protein phosphatase I" evidence="7">
    <location>
        <begin position="4"/>
        <end position="157"/>
    </location>
</feature>
<dbReference type="GO" id="GO:0003993">
    <property type="term" value="F:acid phosphatase activity"/>
    <property type="evidence" value="ECO:0007669"/>
    <property type="project" value="UniProtKB-EC"/>
</dbReference>
<dbReference type="InParanoid" id="B4NG01"/>
<evidence type="ECO:0000313" key="9">
    <source>
        <dbReference type="Proteomes" id="UP000007798"/>
    </source>
</evidence>
<organism evidence="8 9">
    <name type="scientific">Drosophila willistoni</name>
    <name type="common">Fruit fly</name>
    <dbReference type="NCBI Taxonomy" id="7260"/>
    <lineage>
        <taxon>Eukaryota</taxon>
        <taxon>Metazoa</taxon>
        <taxon>Ecdysozoa</taxon>
        <taxon>Arthropoda</taxon>
        <taxon>Hexapoda</taxon>
        <taxon>Insecta</taxon>
        <taxon>Pterygota</taxon>
        <taxon>Neoptera</taxon>
        <taxon>Endopterygota</taxon>
        <taxon>Diptera</taxon>
        <taxon>Brachycera</taxon>
        <taxon>Muscomorpha</taxon>
        <taxon>Ephydroidea</taxon>
        <taxon>Drosophilidae</taxon>
        <taxon>Drosophila</taxon>
        <taxon>Sophophora</taxon>
    </lineage>
</organism>
<dbReference type="HOGENOM" id="CLU_1112316_0_0_1"/>
<evidence type="ECO:0000256" key="4">
    <source>
        <dbReference type="ARBA" id="ARBA00022912"/>
    </source>
</evidence>
<protein>
    <recommendedName>
        <fullName evidence="2">acid phosphatase</fullName>
        <ecNumber evidence="2">3.1.3.2</ecNumber>
    </recommendedName>
</protein>
<name>B4NG01_DROWI</name>
<dbReference type="Pfam" id="PF01451">
    <property type="entry name" value="LMWPc"/>
    <property type="match status" value="1"/>
</dbReference>
<reference evidence="8 9" key="1">
    <citation type="journal article" date="2007" name="Nature">
        <title>Evolution of genes and genomes on the Drosophila phylogeny.</title>
        <authorList>
            <consortium name="Drosophila 12 Genomes Consortium"/>
            <person name="Clark A.G."/>
            <person name="Eisen M.B."/>
            <person name="Smith D.R."/>
            <person name="Bergman C.M."/>
            <person name="Oliver B."/>
            <person name="Markow T.A."/>
            <person name="Kaufman T.C."/>
            <person name="Kellis M."/>
            <person name="Gelbart W."/>
            <person name="Iyer V.N."/>
            <person name="Pollard D.A."/>
            <person name="Sackton T.B."/>
            <person name="Larracuente A.M."/>
            <person name="Singh N.D."/>
            <person name="Abad J.P."/>
            <person name="Abt D.N."/>
            <person name="Adryan B."/>
            <person name="Aguade M."/>
            <person name="Akashi H."/>
            <person name="Anderson W.W."/>
            <person name="Aquadro C.F."/>
            <person name="Ardell D.H."/>
            <person name="Arguello R."/>
            <person name="Artieri C.G."/>
            <person name="Barbash D.A."/>
            <person name="Barker D."/>
            <person name="Barsanti P."/>
            <person name="Batterham P."/>
            <person name="Batzoglou S."/>
            <person name="Begun D."/>
            <person name="Bhutkar A."/>
            <person name="Blanco E."/>
            <person name="Bosak S.A."/>
            <person name="Bradley R.K."/>
            <person name="Brand A.D."/>
            <person name="Brent M.R."/>
            <person name="Brooks A.N."/>
            <person name="Brown R.H."/>
            <person name="Butlin R.K."/>
            <person name="Caggese C."/>
            <person name="Calvi B.R."/>
            <person name="Bernardo de Carvalho A."/>
            <person name="Caspi A."/>
            <person name="Castrezana S."/>
            <person name="Celniker S.E."/>
            <person name="Chang J.L."/>
            <person name="Chapple C."/>
            <person name="Chatterji S."/>
            <person name="Chinwalla A."/>
            <person name="Civetta A."/>
            <person name="Clifton S.W."/>
            <person name="Comeron J.M."/>
            <person name="Costello J.C."/>
            <person name="Coyne J.A."/>
            <person name="Daub J."/>
            <person name="David R.G."/>
            <person name="Delcher A.L."/>
            <person name="Delehaunty K."/>
            <person name="Do C.B."/>
            <person name="Ebling H."/>
            <person name="Edwards K."/>
            <person name="Eickbush T."/>
            <person name="Evans J.D."/>
            <person name="Filipski A."/>
            <person name="Findeiss S."/>
            <person name="Freyhult E."/>
            <person name="Fulton L."/>
            <person name="Fulton R."/>
            <person name="Garcia A.C."/>
            <person name="Gardiner A."/>
            <person name="Garfield D.A."/>
            <person name="Garvin B.E."/>
            <person name="Gibson G."/>
            <person name="Gilbert D."/>
            <person name="Gnerre S."/>
            <person name="Godfrey J."/>
            <person name="Good R."/>
            <person name="Gotea V."/>
            <person name="Gravely B."/>
            <person name="Greenberg A.J."/>
            <person name="Griffiths-Jones S."/>
            <person name="Gross S."/>
            <person name="Guigo R."/>
            <person name="Gustafson E.A."/>
            <person name="Haerty W."/>
            <person name="Hahn M.W."/>
            <person name="Halligan D.L."/>
            <person name="Halpern A.L."/>
            <person name="Halter G.M."/>
            <person name="Han M.V."/>
            <person name="Heger A."/>
            <person name="Hillier L."/>
            <person name="Hinrichs A.S."/>
            <person name="Holmes I."/>
            <person name="Hoskins R.A."/>
            <person name="Hubisz M.J."/>
            <person name="Hultmark D."/>
            <person name="Huntley M.A."/>
            <person name="Jaffe D.B."/>
            <person name="Jagadeeshan S."/>
            <person name="Jeck W.R."/>
            <person name="Johnson J."/>
            <person name="Jones C.D."/>
            <person name="Jordan W.C."/>
            <person name="Karpen G.H."/>
            <person name="Kataoka E."/>
            <person name="Keightley P.D."/>
            <person name="Kheradpour P."/>
            <person name="Kirkness E.F."/>
            <person name="Koerich L.B."/>
            <person name="Kristiansen K."/>
            <person name="Kudrna D."/>
            <person name="Kulathinal R.J."/>
            <person name="Kumar S."/>
            <person name="Kwok R."/>
            <person name="Lander E."/>
            <person name="Langley C.H."/>
            <person name="Lapoint R."/>
            <person name="Lazzaro B.P."/>
            <person name="Lee S.J."/>
            <person name="Levesque L."/>
            <person name="Li R."/>
            <person name="Lin C.F."/>
            <person name="Lin M.F."/>
            <person name="Lindblad-Toh K."/>
            <person name="Llopart A."/>
            <person name="Long M."/>
            <person name="Low L."/>
            <person name="Lozovsky E."/>
            <person name="Lu J."/>
            <person name="Luo M."/>
            <person name="Machado C.A."/>
            <person name="Makalowski W."/>
            <person name="Marzo M."/>
            <person name="Matsuda M."/>
            <person name="Matzkin L."/>
            <person name="McAllister B."/>
            <person name="McBride C.S."/>
            <person name="McKernan B."/>
            <person name="McKernan K."/>
            <person name="Mendez-Lago M."/>
            <person name="Minx P."/>
            <person name="Mollenhauer M.U."/>
            <person name="Montooth K."/>
            <person name="Mount S.M."/>
            <person name="Mu X."/>
            <person name="Myers E."/>
            <person name="Negre B."/>
            <person name="Newfeld S."/>
            <person name="Nielsen R."/>
            <person name="Noor M.A."/>
            <person name="O'Grady P."/>
            <person name="Pachter L."/>
            <person name="Papaceit M."/>
            <person name="Parisi M.J."/>
            <person name="Parisi M."/>
            <person name="Parts L."/>
            <person name="Pedersen J.S."/>
            <person name="Pesole G."/>
            <person name="Phillippy A.M."/>
            <person name="Ponting C.P."/>
            <person name="Pop M."/>
            <person name="Porcelli D."/>
            <person name="Powell J.R."/>
            <person name="Prohaska S."/>
            <person name="Pruitt K."/>
            <person name="Puig M."/>
            <person name="Quesneville H."/>
            <person name="Ram K.R."/>
            <person name="Rand D."/>
            <person name="Rasmussen M.D."/>
            <person name="Reed L.K."/>
            <person name="Reenan R."/>
            <person name="Reily A."/>
            <person name="Remington K.A."/>
            <person name="Rieger T.T."/>
            <person name="Ritchie M.G."/>
            <person name="Robin C."/>
            <person name="Rogers Y.H."/>
            <person name="Rohde C."/>
            <person name="Rozas J."/>
            <person name="Rubenfield M.J."/>
            <person name="Ruiz A."/>
            <person name="Russo S."/>
            <person name="Salzberg S.L."/>
            <person name="Sanchez-Gracia A."/>
            <person name="Saranga D.J."/>
            <person name="Sato H."/>
            <person name="Schaeffer S.W."/>
            <person name="Schatz M.C."/>
            <person name="Schlenke T."/>
            <person name="Schwartz R."/>
            <person name="Segarra C."/>
            <person name="Singh R.S."/>
            <person name="Sirot L."/>
            <person name="Sirota M."/>
            <person name="Sisneros N.B."/>
            <person name="Smith C.D."/>
            <person name="Smith T.F."/>
            <person name="Spieth J."/>
            <person name="Stage D.E."/>
            <person name="Stark A."/>
            <person name="Stephan W."/>
            <person name="Strausberg R.L."/>
            <person name="Strempel S."/>
            <person name="Sturgill D."/>
            <person name="Sutton G."/>
            <person name="Sutton G.G."/>
            <person name="Tao W."/>
            <person name="Teichmann S."/>
            <person name="Tobari Y.N."/>
            <person name="Tomimura Y."/>
            <person name="Tsolas J.M."/>
            <person name="Valente V.L."/>
            <person name="Venter E."/>
            <person name="Venter J.C."/>
            <person name="Vicario S."/>
            <person name="Vieira F.G."/>
            <person name="Vilella A.J."/>
            <person name="Villasante A."/>
            <person name="Walenz B."/>
            <person name="Wang J."/>
            <person name="Wasserman M."/>
            <person name="Watts T."/>
            <person name="Wilson D."/>
            <person name="Wilson R.K."/>
            <person name="Wing R.A."/>
            <person name="Wolfner M.F."/>
            <person name="Wong A."/>
            <person name="Wong G.K."/>
            <person name="Wu C.I."/>
            <person name="Wu G."/>
            <person name="Yamamoto D."/>
            <person name="Yang H.P."/>
            <person name="Yang S.P."/>
            <person name="Yorke J.A."/>
            <person name="Yoshida K."/>
            <person name="Zdobnov E."/>
            <person name="Zhang P."/>
            <person name="Zhang Y."/>
            <person name="Zimin A.V."/>
            <person name="Baldwin J."/>
            <person name="Abdouelleil A."/>
            <person name="Abdulkadir J."/>
            <person name="Abebe A."/>
            <person name="Abera B."/>
            <person name="Abreu J."/>
            <person name="Acer S.C."/>
            <person name="Aftuck L."/>
            <person name="Alexander A."/>
            <person name="An P."/>
            <person name="Anderson E."/>
            <person name="Anderson S."/>
            <person name="Arachi H."/>
            <person name="Azer M."/>
            <person name="Bachantsang P."/>
            <person name="Barry A."/>
            <person name="Bayul T."/>
            <person name="Berlin A."/>
            <person name="Bessette D."/>
            <person name="Bloom T."/>
            <person name="Blye J."/>
            <person name="Boguslavskiy L."/>
            <person name="Bonnet C."/>
            <person name="Boukhgalter B."/>
            <person name="Bourzgui I."/>
            <person name="Brown A."/>
            <person name="Cahill P."/>
            <person name="Channer S."/>
            <person name="Cheshatsang Y."/>
            <person name="Chuda L."/>
            <person name="Citroen M."/>
            <person name="Collymore A."/>
            <person name="Cooke P."/>
            <person name="Costello M."/>
            <person name="D'Aco K."/>
            <person name="Daza R."/>
            <person name="De Haan G."/>
            <person name="DeGray S."/>
            <person name="DeMaso C."/>
            <person name="Dhargay N."/>
            <person name="Dooley K."/>
            <person name="Dooley E."/>
            <person name="Doricent M."/>
            <person name="Dorje P."/>
            <person name="Dorjee K."/>
            <person name="Dupes A."/>
            <person name="Elong R."/>
            <person name="Falk J."/>
            <person name="Farina A."/>
            <person name="Faro S."/>
            <person name="Ferguson D."/>
            <person name="Fisher S."/>
            <person name="Foley C.D."/>
            <person name="Franke A."/>
            <person name="Friedrich D."/>
            <person name="Gadbois L."/>
            <person name="Gearin G."/>
            <person name="Gearin C.R."/>
            <person name="Giannoukos G."/>
            <person name="Goode T."/>
            <person name="Graham J."/>
            <person name="Grandbois E."/>
            <person name="Grewal S."/>
            <person name="Gyaltsen K."/>
            <person name="Hafez N."/>
            <person name="Hagos B."/>
            <person name="Hall J."/>
            <person name="Henson C."/>
            <person name="Hollinger A."/>
            <person name="Honan T."/>
            <person name="Huard M.D."/>
            <person name="Hughes L."/>
            <person name="Hurhula B."/>
            <person name="Husby M.E."/>
            <person name="Kamat A."/>
            <person name="Kanga B."/>
            <person name="Kashin S."/>
            <person name="Khazanovich D."/>
            <person name="Kisner P."/>
            <person name="Lance K."/>
            <person name="Lara M."/>
            <person name="Lee W."/>
            <person name="Lennon N."/>
            <person name="Letendre F."/>
            <person name="LeVine R."/>
            <person name="Lipovsky A."/>
            <person name="Liu X."/>
            <person name="Liu J."/>
            <person name="Liu S."/>
            <person name="Lokyitsang T."/>
            <person name="Lokyitsang Y."/>
            <person name="Lubonja R."/>
            <person name="Lui A."/>
            <person name="MacDonald P."/>
            <person name="Magnisalis V."/>
            <person name="Maru K."/>
            <person name="Matthews C."/>
            <person name="McCusker W."/>
            <person name="McDonough S."/>
            <person name="Mehta T."/>
            <person name="Meldrim J."/>
            <person name="Meneus L."/>
            <person name="Mihai O."/>
            <person name="Mihalev A."/>
            <person name="Mihova T."/>
            <person name="Mittelman R."/>
            <person name="Mlenga V."/>
            <person name="Montmayeur A."/>
            <person name="Mulrain L."/>
            <person name="Navidi A."/>
            <person name="Naylor J."/>
            <person name="Negash T."/>
            <person name="Nguyen T."/>
            <person name="Nguyen N."/>
            <person name="Nicol R."/>
            <person name="Norbu C."/>
            <person name="Norbu N."/>
            <person name="Novod N."/>
            <person name="O'Neill B."/>
            <person name="Osman S."/>
            <person name="Markiewicz E."/>
            <person name="Oyono O.L."/>
            <person name="Patti C."/>
            <person name="Phunkhang P."/>
            <person name="Pierre F."/>
            <person name="Priest M."/>
            <person name="Raghuraman S."/>
            <person name="Rege F."/>
            <person name="Reyes R."/>
            <person name="Rise C."/>
            <person name="Rogov P."/>
            <person name="Ross K."/>
            <person name="Ryan E."/>
            <person name="Settipalli S."/>
            <person name="Shea T."/>
            <person name="Sherpa N."/>
            <person name="Shi L."/>
            <person name="Shih D."/>
            <person name="Sparrow T."/>
            <person name="Spaulding J."/>
            <person name="Stalker J."/>
            <person name="Stange-Thomann N."/>
            <person name="Stavropoulos S."/>
            <person name="Stone C."/>
            <person name="Strader C."/>
            <person name="Tesfaye S."/>
            <person name="Thomson T."/>
            <person name="Thoulutsang Y."/>
            <person name="Thoulutsang D."/>
            <person name="Topham K."/>
            <person name="Topping I."/>
            <person name="Tsamla T."/>
            <person name="Vassiliev H."/>
            <person name="Vo A."/>
            <person name="Wangchuk T."/>
            <person name="Wangdi T."/>
            <person name="Weiand M."/>
            <person name="Wilkinson J."/>
            <person name="Wilson A."/>
            <person name="Yadav S."/>
            <person name="Young G."/>
            <person name="Yu Q."/>
            <person name="Zembek L."/>
            <person name="Zhong D."/>
            <person name="Zimmer A."/>
            <person name="Zwirko Z."/>
            <person name="Jaffe D.B."/>
            <person name="Alvarez P."/>
            <person name="Brockman W."/>
            <person name="Butler J."/>
            <person name="Chin C."/>
            <person name="Gnerre S."/>
            <person name="Grabherr M."/>
            <person name="Kleber M."/>
            <person name="Mauceli E."/>
            <person name="MacCallum I."/>
        </authorList>
    </citation>
    <scope>NUCLEOTIDE SEQUENCE [LARGE SCALE GENOMIC DNA]</scope>
    <source>
        <strain evidence="9">Tucson 14030-0811.24</strain>
    </source>
</reference>
<dbReference type="EMBL" id="CH964251">
    <property type="protein sequence ID" value="EDW83218.1"/>
    <property type="molecule type" value="Genomic_DNA"/>
</dbReference>
<evidence type="ECO:0000256" key="3">
    <source>
        <dbReference type="ARBA" id="ARBA00022801"/>
    </source>
</evidence>
<dbReference type="InterPro" id="IPR036196">
    <property type="entry name" value="Ptyr_pPase_sf"/>
</dbReference>
<dbReference type="SUPFAM" id="SSF52788">
    <property type="entry name" value="Phosphotyrosine protein phosphatases I"/>
    <property type="match status" value="1"/>
</dbReference>
<proteinExistence type="inferred from homology"/>
<dbReference type="InterPro" id="IPR017867">
    <property type="entry name" value="Tyr_phospatase_low_mol_wt"/>
</dbReference>
<evidence type="ECO:0000313" key="8">
    <source>
        <dbReference type="EMBL" id="EDW83218.1"/>
    </source>
</evidence>
<dbReference type="SMART" id="SM00226">
    <property type="entry name" value="LMWPc"/>
    <property type="match status" value="1"/>
</dbReference>
<dbReference type="Proteomes" id="UP000007798">
    <property type="component" value="Unassembled WGS sequence"/>
</dbReference>
<evidence type="ECO:0000256" key="2">
    <source>
        <dbReference type="ARBA" id="ARBA00012646"/>
    </source>
</evidence>